<protein>
    <submittedName>
        <fullName evidence="1">Uncharacterized protein</fullName>
    </submittedName>
</protein>
<dbReference type="EMBL" id="MT141541">
    <property type="protein sequence ID" value="QJA65563.1"/>
    <property type="molecule type" value="Genomic_DNA"/>
</dbReference>
<organism evidence="1">
    <name type="scientific">viral metagenome</name>
    <dbReference type="NCBI Taxonomy" id="1070528"/>
    <lineage>
        <taxon>unclassified sequences</taxon>
        <taxon>metagenomes</taxon>
        <taxon>organismal metagenomes</taxon>
    </lineage>
</organism>
<reference evidence="1" key="1">
    <citation type="submission" date="2020-03" db="EMBL/GenBank/DDBJ databases">
        <title>The deep terrestrial virosphere.</title>
        <authorList>
            <person name="Holmfeldt K."/>
            <person name="Nilsson E."/>
            <person name="Simone D."/>
            <person name="Lopez-Fernandez M."/>
            <person name="Wu X."/>
            <person name="de Brujin I."/>
            <person name="Lundin D."/>
            <person name="Andersson A."/>
            <person name="Bertilsson S."/>
            <person name="Dopson M."/>
        </authorList>
    </citation>
    <scope>NUCLEOTIDE SEQUENCE</scope>
    <source>
        <strain evidence="1">MM415B00385</strain>
        <strain evidence="2">TM448B09059</strain>
    </source>
</reference>
<name>A0A6M3J6Y4_9ZZZZ</name>
<accession>A0A6M3J6Y4</accession>
<gene>
    <name evidence="1" type="ORF">MM415B00385_0001</name>
    <name evidence="2" type="ORF">TM448B09059_0009</name>
</gene>
<evidence type="ECO:0000313" key="1">
    <source>
        <dbReference type="EMBL" id="QJA65563.1"/>
    </source>
</evidence>
<dbReference type="EMBL" id="MT145184">
    <property type="protein sequence ID" value="QJI04486.1"/>
    <property type="molecule type" value="Genomic_DNA"/>
</dbReference>
<dbReference type="AlphaFoldDB" id="A0A6M3J6Y4"/>
<proteinExistence type="predicted"/>
<sequence>MFKYKTIKQLVPWCYECNSEIWGNGSIVTPYECKCGKYEYISDIKEHNGDYKLKR</sequence>
<evidence type="ECO:0000313" key="2">
    <source>
        <dbReference type="EMBL" id="QJI04486.1"/>
    </source>
</evidence>